<reference evidence="2 3" key="1">
    <citation type="submission" date="2023-07" db="EMBL/GenBank/DDBJ databases">
        <title>Comparative genomics of wheat-associated soil bacteria to identify genetic determinants of phenazine resistance.</title>
        <authorList>
            <person name="Mouncey N."/>
        </authorList>
    </citation>
    <scope>NUCLEOTIDE SEQUENCE [LARGE SCALE GENOMIC DNA]</scope>
    <source>
        <strain evidence="2 3">W1I3</strain>
    </source>
</reference>
<keyword evidence="3" id="KW-1185">Reference proteome</keyword>
<keyword evidence="2" id="KW-0378">Hydrolase</keyword>
<gene>
    <name evidence="2" type="ORF">QFZ36_002611</name>
</gene>
<organism evidence="2 3">
    <name type="scientific">Pseudarthrobacter siccitolerans</name>
    <dbReference type="NCBI Taxonomy" id="861266"/>
    <lineage>
        <taxon>Bacteria</taxon>
        <taxon>Bacillati</taxon>
        <taxon>Actinomycetota</taxon>
        <taxon>Actinomycetes</taxon>
        <taxon>Micrococcales</taxon>
        <taxon>Micrococcaceae</taxon>
        <taxon>Pseudarthrobacter</taxon>
    </lineage>
</organism>
<name>A0ABU0PM76_9MICC</name>
<evidence type="ECO:0000256" key="1">
    <source>
        <dbReference type="SAM" id="MobiDB-lite"/>
    </source>
</evidence>
<comment type="caution">
    <text evidence="2">The sequence shown here is derived from an EMBL/GenBank/DDBJ whole genome shotgun (WGS) entry which is preliminary data.</text>
</comment>
<feature type="compositionally biased region" description="Polar residues" evidence="1">
    <location>
        <begin position="1"/>
        <end position="10"/>
    </location>
</feature>
<proteinExistence type="predicted"/>
<dbReference type="Proteomes" id="UP001236806">
    <property type="component" value="Unassembled WGS sequence"/>
</dbReference>
<protein>
    <submittedName>
        <fullName evidence="2">Fumarylacetoacetate (FAA) hydrolase family protein</fullName>
    </submittedName>
</protein>
<sequence>MITSGGASPQNRRRGPGGSLDTLRPGSEEAPEVKKVLSAEGMWSQYLEVGLGPDPEVFTKAPALSSVGFGPA</sequence>
<dbReference type="EMBL" id="JAUSXB010000001">
    <property type="protein sequence ID" value="MDQ0675050.1"/>
    <property type="molecule type" value="Genomic_DNA"/>
</dbReference>
<feature type="region of interest" description="Disordered" evidence="1">
    <location>
        <begin position="1"/>
        <end position="33"/>
    </location>
</feature>
<evidence type="ECO:0000313" key="3">
    <source>
        <dbReference type="Proteomes" id="UP001236806"/>
    </source>
</evidence>
<dbReference type="GO" id="GO:0016787">
    <property type="term" value="F:hydrolase activity"/>
    <property type="evidence" value="ECO:0007669"/>
    <property type="project" value="UniProtKB-KW"/>
</dbReference>
<accession>A0ABU0PM76</accession>
<evidence type="ECO:0000313" key="2">
    <source>
        <dbReference type="EMBL" id="MDQ0675050.1"/>
    </source>
</evidence>